<name>A0A166XX96_9GAMM</name>
<dbReference type="SUPFAM" id="SSF53474">
    <property type="entry name" value="alpha/beta-Hydrolases"/>
    <property type="match status" value="1"/>
</dbReference>
<proteinExistence type="predicted"/>
<keyword evidence="1" id="KW-0378">Hydrolase</keyword>
<evidence type="ECO:0000313" key="3">
    <source>
        <dbReference type="EMBL" id="KZN41004.1"/>
    </source>
</evidence>
<reference evidence="3 4" key="1">
    <citation type="submission" date="2013-07" db="EMBL/GenBank/DDBJ databases">
        <title>Comparative Genomic and Metabolomic Analysis of Twelve Strains of Pseudoalteromonas luteoviolacea.</title>
        <authorList>
            <person name="Vynne N.G."/>
            <person name="Mansson M."/>
            <person name="Gram L."/>
        </authorList>
    </citation>
    <scope>NUCLEOTIDE SEQUENCE [LARGE SCALE GENOMIC DNA]</scope>
    <source>
        <strain evidence="3 4">DSM 6061</strain>
    </source>
</reference>
<dbReference type="PATRIC" id="fig|1365250.3.peg.1368"/>
<dbReference type="InterPro" id="IPR029058">
    <property type="entry name" value="AB_hydrolase_fold"/>
</dbReference>
<dbReference type="InterPro" id="IPR022742">
    <property type="entry name" value="Hydrolase_4"/>
</dbReference>
<sequence>MSSKIYFSDSNSKKSMSYLVTRGVSSLMAKVAPNTSMKATRKLLLTPSASRKQVPLPESMRTRKLDSQYGAINVVEAGKGPTVIFTHGWSGSVTQFYPLMQKLVEKGHKVVGFDHYGHGKSEGRFANLPLFIKGLKTVMSAYDDHNVKGIVSHSMGTIGALNATHDARHVLIAPTFDFYNSFQQRILSTGLANQLFEKLLNEVETEHGMAFKELQPELHMEKQGQLLVVHDKDDKYAPYGHTQEQVGLHEHASLSTTSGHGHGRIINSAQTWQAVEQLVGI</sequence>
<dbReference type="RefSeq" id="WP_063356491.1">
    <property type="nucleotide sequence ID" value="NZ_AQHB01000023.1"/>
</dbReference>
<dbReference type="PANTHER" id="PTHR43798:SF31">
    <property type="entry name" value="AB HYDROLASE SUPERFAMILY PROTEIN YCLE"/>
    <property type="match status" value="1"/>
</dbReference>
<evidence type="ECO:0000259" key="2">
    <source>
        <dbReference type="Pfam" id="PF12146"/>
    </source>
</evidence>
<dbReference type="GO" id="GO:0016787">
    <property type="term" value="F:hydrolase activity"/>
    <property type="evidence" value="ECO:0007669"/>
    <property type="project" value="UniProtKB-KW"/>
</dbReference>
<feature type="domain" description="Serine aminopeptidase S33" evidence="2">
    <location>
        <begin position="82"/>
        <end position="205"/>
    </location>
</feature>
<dbReference type="AlphaFoldDB" id="A0A166XX96"/>
<dbReference type="EMBL" id="AUYB01000092">
    <property type="protein sequence ID" value="KZN41004.1"/>
    <property type="molecule type" value="Genomic_DNA"/>
</dbReference>
<dbReference type="InterPro" id="IPR050266">
    <property type="entry name" value="AB_hydrolase_sf"/>
</dbReference>
<dbReference type="Pfam" id="PF12146">
    <property type="entry name" value="Hydrolase_4"/>
    <property type="match status" value="1"/>
</dbReference>
<dbReference type="PANTHER" id="PTHR43798">
    <property type="entry name" value="MONOACYLGLYCEROL LIPASE"/>
    <property type="match status" value="1"/>
</dbReference>
<evidence type="ECO:0000256" key="1">
    <source>
        <dbReference type="ARBA" id="ARBA00022801"/>
    </source>
</evidence>
<comment type="caution">
    <text evidence="3">The sequence shown here is derived from an EMBL/GenBank/DDBJ whole genome shotgun (WGS) entry which is preliminary data.</text>
</comment>
<gene>
    <name evidence="3" type="ORF">N475_01090</name>
</gene>
<keyword evidence="4" id="KW-1185">Reference proteome</keyword>
<dbReference type="Proteomes" id="UP000076643">
    <property type="component" value="Unassembled WGS sequence"/>
</dbReference>
<evidence type="ECO:0000313" key="4">
    <source>
        <dbReference type="Proteomes" id="UP000076643"/>
    </source>
</evidence>
<organism evidence="3 4">
    <name type="scientific">Pseudoalteromonas luteoviolacea DSM 6061</name>
    <dbReference type="NCBI Taxonomy" id="1365250"/>
    <lineage>
        <taxon>Bacteria</taxon>
        <taxon>Pseudomonadati</taxon>
        <taxon>Pseudomonadota</taxon>
        <taxon>Gammaproteobacteria</taxon>
        <taxon>Alteromonadales</taxon>
        <taxon>Pseudoalteromonadaceae</taxon>
        <taxon>Pseudoalteromonas</taxon>
    </lineage>
</organism>
<dbReference type="GO" id="GO:0016020">
    <property type="term" value="C:membrane"/>
    <property type="evidence" value="ECO:0007669"/>
    <property type="project" value="TreeGrafter"/>
</dbReference>
<dbReference type="Gene3D" id="3.40.50.1820">
    <property type="entry name" value="alpha/beta hydrolase"/>
    <property type="match status" value="1"/>
</dbReference>
<protein>
    <recommendedName>
        <fullName evidence="2">Serine aminopeptidase S33 domain-containing protein</fullName>
    </recommendedName>
</protein>
<accession>A0A166XX96</accession>